<feature type="domain" description="Methyltransferase type 11" evidence="1">
    <location>
        <begin position="64"/>
        <end position="159"/>
    </location>
</feature>
<dbReference type="SUPFAM" id="SSF53335">
    <property type="entry name" value="S-adenosyl-L-methionine-dependent methyltransferases"/>
    <property type="match status" value="1"/>
</dbReference>
<evidence type="ECO:0000259" key="1">
    <source>
        <dbReference type="Pfam" id="PF08241"/>
    </source>
</evidence>
<dbReference type="RefSeq" id="WP_109835460.1">
    <property type="nucleotide sequence ID" value="NZ_CP017195.1"/>
</dbReference>
<evidence type="ECO:0000313" key="4">
    <source>
        <dbReference type="Proteomes" id="UP000516280"/>
    </source>
</evidence>
<reference evidence="3 4" key="1">
    <citation type="submission" date="2016-09" db="EMBL/GenBank/DDBJ databases">
        <title>Lactic acid bacteria from MAP meat Genome sequencing and assembly.</title>
        <authorList>
            <person name="Behr J."/>
            <person name="Hilgarth M."/>
            <person name="Vogel R.F."/>
        </authorList>
    </citation>
    <scope>NUCLEOTIDE SEQUENCE [LARGE SCALE GENOMIC DNA]</scope>
    <source>
        <strain evidence="3 4">TMW21615</strain>
    </source>
</reference>
<dbReference type="PANTHER" id="PTHR43861:SF1">
    <property type="entry name" value="TRANS-ACONITATE 2-METHYLTRANSFERASE"/>
    <property type="match status" value="1"/>
</dbReference>
<dbReference type="Proteomes" id="UP001522462">
    <property type="component" value="Unassembled WGS sequence"/>
</dbReference>
<dbReference type="GO" id="GO:0032259">
    <property type="term" value="P:methylation"/>
    <property type="evidence" value="ECO:0007669"/>
    <property type="project" value="UniProtKB-KW"/>
</dbReference>
<accession>A0A7L4WCB8</accession>
<dbReference type="Gene3D" id="3.40.50.150">
    <property type="entry name" value="Vaccinia Virus protein VP39"/>
    <property type="match status" value="1"/>
</dbReference>
<dbReference type="Proteomes" id="UP000516280">
    <property type="component" value="Chromosome"/>
</dbReference>
<sequence length="208" mass="24369">MKIFFVVIILVIILYVSFNYLLAQSKKPTGIIGSLMMKIWNNAYLPMSEWSLSFLDKKKYDNVLDIGVGNGATTKYISNHFFCNSIIGIDISEKAIEQAKTKNLGNNIRFEKRDIKETQYPSEYFELICAFQNHFHWENLQQSLLEIKRIMSKDGVLLIGCEYTKMNYFLPDLKSSADFEVYLDKLNLNLIETKENRGWIFYKIIKNR</sequence>
<gene>
    <name evidence="3" type="ORF">BHS01_00160</name>
    <name evidence="2" type="ORF">GYN19_04540</name>
</gene>
<protein>
    <submittedName>
        <fullName evidence="2 3">SAM-dependent methyltransferase</fullName>
    </submittedName>
</protein>
<keyword evidence="3" id="KW-0489">Methyltransferase</keyword>
<dbReference type="GO" id="GO:0008757">
    <property type="term" value="F:S-adenosylmethionine-dependent methyltransferase activity"/>
    <property type="evidence" value="ECO:0007669"/>
    <property type="project" value="InterPro"/>
</dbReference>
<evidence type="ECO:0000313" key="3">
    <source>
        <dbReference type="EMBL" id="QDJ27083.1"/>
    </source>
</evidence>
<reference evidence="2" key="2">
    <citation type="submission" date="2020-01" db="EMBL/GenBank/DDBJ databases">
        <authorList>
            <person name="Hilgarth M."/>
            <person name="Vogel R.F."/>
        </authorList>
    </citation>
    <scope>NUCLEOTIDE SEQUENCE</scope>
    <source>
        <strain evidence="2">TMW21897</strain>
    </source>
</reference>
<reference evidence="2 5" key="3">
    <citation type="journal article" date="2022" name="Microbiol. Res.">
        <title>Comparative genome analysis, predicted lifestyle and antimicrobial strategies of Lactococcus carnosus and Lactococcus paracarnosus isolated from meat.</title>
        <authorList>
            <person name="Werum V."/>
            <person name="Ehrmann M."/>
            <person name="Vogel R."/>
            <person name="Hilgarth M."/>
        </authorList>
    </citation>
    <scope>NUCLEOTIDE SEQUENCE [LARGE SCALE GENOMIC DNA]</scope>
    <source>
        <strain evidence="2 5">TMW21897</strain>
    </source>
</reference>
<proteinExistence type="predicted"/>
<dbReference type="PANTHER" id="PTHR43861">
    <property type="entry name" value="TRANS-ACONITATE 2-METHYLTRANSFERASE-RELATED"/>
    <property type="match status" value="1"/>
</dbReference>
<dbReference type="InterPro" id="IPR029063">
    <property type="entry name" value="SAM-dependent_MTases_sf"/>
</dbReference>
<evidence type="ECO:0000313" key="2">
    <source>
        <dbReference type="EMBL" id="MCJ1977214.1"/>
    </source>
</evidence>
<dbReference type="AlphaFoldDB" id="A0A7L4WCB8"/>
<dbReference type="CDD" id="cd02440">
    <property type="entry name" value="AdoMet_MTases"/>
    <property type="match status" value="1"/>
</dbReference>
<dbReference type="EMBL" id="CP017195">
    <property type="protein sequence ID" value="QDJ27083.1"/>
    <property type="molecule type" value="Genomic_DNA"/>
</dbReference>
<dbReference type="KEGG" id="lpaa:BHS01_00160"/>
<keyword evidence="3" id="KW-0808">Transferase</keyword>
<name>A0A7L4WCB8_9LACT</name>
<keyword evidence="5" id="KW-1185">Reference proteome</keyword>
<evidence type="ECO:0000313" key="5">
    <source>
        <dbReference type="Proteomes" id="UP001522462"/>
    </source>
</evidence>
<dbReference type="InterPro" id="IPR013216">
    <property type="entry name" value="Methyltransf_11"/>
</dbReference>
<dbReference type="EMBL" id="JAAEDA010000005">
    <property type="protein sequence ID" value="MCJ1977214.1"/>
    <property type="molecule type" value="Genomic_DNA"/>
</dbReference>
<organism evidence="3 4">
    <name type="scientific">Pseudolactococcus paracarnosus</name>
    <dbReference type="NCBI Taxonomy" id="2749962"/>
    <lineage>
        <taxon>Bacteria</taxon>
        <taxon>Bacillati</taxon>
        <taxon>Bacillota</taxon>
        <taxon>Bacilli</taxon>
        <taxon>Lactobacillales</taxon>
        <taxon>Streptococcaceae</taxon>
        <taxon>Pseudolactococcus</taxon>
    </lineage>
</organism>
<dbReference type="Pfam" id="PF08241">
    <property type="entry name" value="Methyltransf_11"/>
    <property type="match status" value="1"/>
</dbReference>